<reference evidence="1 2" key="1">
    <citation type="submission" date="2021-07" db="EMBL/GenBank/DDBJ databases">
        <authorList>
            <person name="Kim M.K."/>
        </authorList>
    </citation>
    <scope>NUCLEOTIDE SEQUENCE [LARGE SCALE GENOMIC DNA]</scope>
    <source>
        <strain evidence="1 2">HLY7-15</strain>
    </source>
</reference>
<organism evidence="1 2">
    <name type="scientific">Pontibacter populi</name>
    <dbReference type="NCBI Taxonomy" id="890055"/>
    <lineage>
        <taxon>Bacteria</taxon>
        <taxon>Pseudomonadati</taxon>
        <taxon>Bacteroidota</taxon>
        <taxon>Cytophagia</taxon>
        <taxon>Cytophagales</taxon>
        <taxon>Hymenobacteraceae</taxon>
        <taxon>Pontibacter</taxon>
    </lineage>
</organism>
<keyword evidence="2" id="KW-1185">Reference proteome</keyword>
<dbReference type="EMBL" id="JAHWXQ010000002">
    <property type="protein sequence ID" value="MBW3365093.1"/>
    <property type="molecule type" value="Genomic_DNA"/>
</dbReference>
<accession>A0ABS6XAS4</accession>
<evidence type="ECO:0000313" key="1">
    <source>
        <dbReference type="EMBL" id="MBW3365093.1"/>
    </source>
</evidence>
<comment type="caution">
    <text evidence="1">The sequence shown here is derived from an EMBL/GenBank/DDBJ whole genome shotgun (WGS) entry which is preliminary data.</text>
</comment>
<protein>
    <recommendedName>
        <fullName evidence="3">Aminoglycoside phosphotransferase domain-containing protein</fullName>
    </recommendedName>
</protein>
<dbReference type="SUPFAM" id="SSF56112">
    <property type="entry name" value="Protein kinase-like (PK-like)"/>
    <property type="match status" value="1"/>
</dbReference>
<gene>
    <name evidence="1" type="ORF">KYK27_08560</name>
</gene>
<dbReference type="Proteomes" id="UP000774935">
    <property type="component" value="Unassembled WGS sequence"/>
</dbReference>
<evidence type="ECO:0008006" key="3">
    <source>
        <dbReference type="Google" id="ProtNLM"/>
    </source>
</evidence>
<sequence length="267" mass="30913">MLTPKTIVTSFMRLLGCYSYIFHWKGRSYKVFTPFGSVSKKAELRGNKKALLSDFWKEHVIEVSSSPLILAMRKGEPVLLEKVERAEDFINYKLQDIMNMPSKKASLAYNFNRLNKLCVLGLNEELLKLSEQLLSSLYLPVTASHGDLHINNMILVADEIMLIDWSMYNPNGSFVNDYIHFYNYLESHKENQSWTVTILKEHEYLKQLAKTLQTTDTLLKLSYSMSRINGEAGQYSSLRLIPKKQINKYNHVLFQLVTLIERSKCLA</sequence>
<name>A0ABS6XAS4_9BACT</name>
<dbReference type="InterPro" id="IPR011009">
    <property type="entry name" value="Kinase-like_dom_sf"/>
</dbReference>
<proteinExistence type="predicted"/>
<dbReference type="RefSeq" id="WP_199109617.1">
    <property type="nucleotide sequence ID" value="NZ_JAHWXQ010000002.1"/>
</dbReference>
<evidence type="ECO:0000313" key="2">
    <source>
        <dbReference type="Proteomes" id="UP000774935"/>
    </source>
</evidence>